<organism evidence="1">
    <name type="scientific">Arabidopsis thaliana</name>
    <name type="common">Mouse-ear cress</name>
    <dbReference type="NCBI Taxonomy" id="3702"/>
    <lineage>
        <taxon>Eukaryota</taxon>
        <taxon>Viridiplantae</taxon>
        <taxon>Streptophyta</taxon>
        <taxon>Embryophyta</taxon>
        <taxon>Tracheophyta</taxon>
        <taxon>Spermatophyta</taxon>
        <taxon>Magnoliopsida</taxon>
        <taxon>eudicotyledons</taxon>
        <taxon>Gunneridae</taxon>
        <taxon>Pentapetalae</taxon>
        <taxon>rosids</taxon>
        <taxon>malvids</taxon>
        <taxon>Brassicales</taxon>
        <taxon>Brassicaceae</taxon>
        <taxon>Camelineae</taxon>
        <taxon>Arabidopsis</taxon>
    </lineage>
</organism>
<sequence>MSNHYFLCLLCVSYSF</sequence>
<dbReference type="EMBL" id="AK229820">
    <property type="protein sequence ID" value="BAF01651.1"/>
    <property type="molecule type" value="mRNA"/>
</dbReference>
<evidence type="ECO:0000313" key="1">
    <source>
        <dbReference type="EMBL" id="BAF01651.1"/>
    </source>
</evidence>
<name>Q0WMK0_ARATH</name>
<reference evidence="1" key="1">
    <citation type="submission" date="2006-07" db="EMBL/GenBank/DDBJ databases">
        <title>Large-scale analysis of RIKEN Arabidopsis full-length (RAFL) cDNAs.</title>
        <authorList>
            <person name="Totoki Y."/>
            <person name="Seki M."/>
            <person name="Ishida J."/>
            <person name="Nakajima M."/>
            <person name="Enju A."/>
            <person name="Morosawa T."/>
            <person name="Kamiya A."/>
            <person name="Narusaka M."/>
            <person name="Shin-i T."/>
            <person name="Nakagawa M."/>
            <person name="Sakamoto N."/>
            <person name="Oishi K."/>
            <person name="Kohara Y."/>
            <person name="Kobayashi M."/>
            <person name="Toyoda A."/>
            <person name="Sakaki Y."/>
            <person name="Sakurai T."/>
            <person name="Iida K."/>
            <person name="Akiyama K."/>
            <person name="Satou M."/>
            <person name="Toyoda T."/>
            <person name="Konagaya A."/>
            <person name="Carninci P."/>
            <person name="Kawai J."/>
            <person name="Hayashizaki Y."/>
            <person name="Shinozaki K."/>
        </authorList>
    </citation>
    <scope>NUCLEOTIDE SEQUENCE</scope>
</reference>
<protein>
    <submittedName>
        <fullName evidence="1">Uncharacterized protein</fullName>
    </submittedName>
</protein>
<accession>Q0WMK0</accession>
<dbReference type="AlphaFoldDB" id="Q0WMK0"/>
<proteinExistence type="evidence at transcript level"/>